<name>A0ABW8TUA1_9CLOT</name>
<gene>
    <name evidence="1" type="ORF">ACJDUH_14305</name>
</gene>
<reference evidence="1 2" key="1">
    <citation type="submission" date="2024-11" db="EMBL/GenBank/DDBJ databases">
        <authorList>
            <person name="Heng Y.C."/>
            <person name="Lim A.C.H."/>
            <person name="Lee J.K.Y."/>
            <person name="Kittelmann S."/>
        </authorList>
    </citation>
    <scope>NUCLEOTIDE SEQUENCE [LARGE SCALE GENOMIC DNA]</scope>
    <source>
        <strain evidence="1 2">WILCCON 0202</strain>
    </source>
</reference>
<sequence length="163" mass="19267">MAQHLNFNNWGLRFIPQSPETFIPDEDQYRGRCDIKVVSNNWFADLNDYYLIECKRIDGENHLNRQYILEGVSRFVVNSPKYPSYHKRNIMFGYVVKTIDVPKNTAIIEQLQRDLLLGVLVDDFVLLNNENVEFYHYSCLYQSDAIGSIELDHLFYDFSEVIQ</sequence>
<dbReference type="Proteomes" id="UP001623661">
    <property type="component" value="Unassembled WGS sequence"/>
</dbReference>
<dbReference type="EMBL" id="JBJHZY010000003">
    <property type="protein sequence ID" value="MFL0269257.1"/>
    <property type="molecule type" value="Genomic_DNA"/>
</dbReference>
<comment type="caution">
    <text evidence="1">The sequence shown here is derived from an EMBL/GenBank/DDBJ whole genome shotgun (WGS) entry which is preliminary data.</text>
</comment>
<evidence type="ECO:0000313" key="1">
    <source>
        <dbReference type="EMBL" id="MFL0269257.1"/>
    </source>
</evidence>
<dbReference type="RefSeq" id="WP_406765886.1">
    <property type="nucleotide sequence ID" value="NZ_JBJHZY010000003.1"/>
</dbReference>
<protein>
    <submittedName>
        <fullName evidence="1">Uncharacterized protein</fullName>
    </submittedName>
</protein>
<evidence type="ECO:0000313" key="2">
    <source>
        <dbReference type="Proteomes" id="UP001623661"/>
    </source>
</evidence>
<keyword evidence="2" id="KW-1185">Reference proteome</keyword>
<proteinExistence type="predicted"/>
<organism evidence="1 2">
    <name type="scientific">Candidatus Clostridium radicumherbarum</name>
    <dbReference type="NCBI Taxonomy" id="3381662"/>
    <lineage>
        <taxon>Bacteria</taxon>
        <taxon>Bacillati</taxon>
        <taxon>Bacillota</taxon>
        <taxon>Clostridia</taxon>
        <taxon>Eubacteriales</taxon>
        <taxon>Clostridiaceae</taxon>
        <taxon>Clostridium</taxon>
    </lineage>
</organism>
<accession>A0ABW8TUA1</accession>